<dbReference type="AlphaFoldDB" id="A0AAV7E526"/>
<comment type="similarity">
    <text evidence="1">Belongs to the PPR family. P subfamily.</text>
</comment>
<evidence type="ECO:0000313" key="4">
    <source>
        <dbReference type="EMBL" id="KAG9442946.1"/>
    </source>
</evidence>
<dbReference type="InterPro" id="IPR011990">
    <property type="entry name" value="TPR-like_helical_dom_sf"/>
</dbReference>
<comment type="caution">
    <text evidence="4">The sequence shown here is derived from an EMBL/GenBank/DDBJ whole genome shotgun (WGS) entry which is preliminary data.</text>
</comment>
<reference evidence="4 5" key="1">
    <citation type="submission" date="2021-07" db="EMBL/GenBank/DDBJ databases">
        <title>The Aristolochia fimbriata genome: insights into angiosperm evolution, floral development and chemical biosynthesis.</title>
        <authorList>
            <person name="Jiao Y."/>
        </authorList>
    </citation>
    <scope>NUCLEOTIDE SEQUENCE [LARGE SCALE GENOMIC DNA]</scope>
    <source>
        <strain evidence="4">IBCAS-2021</strain>
        <tissue evidence="4">Leaf</tissue>
    </source>
</reference>
<proteinExistence type="inferred from homology"/>
<dbReference type="Pfam" id="PF01535">
    <property type="entry name" value="PPR"/>
    <property type="match status" value="5"/>
</dbReference>
<organism evidence="4 5">
    <name type="scientific">Aristolochia fimbriata</name>
    <name type="common">White veined hardy Dutchman's pipe vine</name>
    <dbReference type="NCBI Taxonomy" id="158543"/>
    <lineage>
        <taxon>Eukaryota</taxon>
        <taxon>Viridiplantae</taxon>
        <taxon>Streptophyta</taxon>
        <taxon>Embryophyta</taxon>
        <taxon>Tracheophyta</taxon>
        <taxon>Spermatophyta</taxon>
        <taxon>Magnoliopsida</taxon>
        <taxon>Magnoliidae</taxon>
        <taxon>Piperales</taxon>
        <taxon>Aristolochiaceae</taxon>
        <taxon>Aristolochia</taxon>
    </lineage>
</organism>
<feature type="repeat" description="PPR" evidence="3">
    <location>
        <begin position="196"/>
        <end position="230"/>
    </location>
</feature>
<dbReference type="PANTHER" id="PTHR47447:SF17">
    <property type="entry name" value="OS12G0638900 PROTEIN"/>
    <property type="match status" value="1"/>
</dbReference>
<feature type="repeat" description="PPR" evidence="3">
    <location>
        <begin position="406"/>
        <end position="440"/>
    </location>
</feature>
<evidence type="ECO:0000256" key="1">
    <source>
        <dbReference type="ARBA" id="ARBA00007626"/>
    </source>
</evidence>
<dbReference type="Gene3D" id="1.25.40.10">
    <property type="entry name" value="Tetratricopeptide repeat domain"/>
    <property type="match status" value="3"/>
</dbReference>
<keyword evidence="5" id="KW-1185">Reference proteome</keyword>
<dbReference type="PROSITE" id="PS51375">
    <property type="entry name" value="PPR"/>
    <property type="match status" value="7"/>
</dbReference>
<dbReference type="Proteomes" id="UP000825729">
    <property type="component" value="Unassembled WGS sequence"/>
</dbReference>
<accession>A0AAV7E526</accession>
<feature type="repeat" description="PPR" evidence="3">
    <location>
        <begin position="266"/>
        <end position="300"/>
    </location>
</feature>
<keyword evidence="2" id="KW-0677">Repeat</keyword>
<gene>
    <name evidence="4" type="ORF">H6P81_018800</name>
</gene>
<dbReference type="NCBIfam" id="TIGR00756">
    <property type="entry name" value="PPR"/>
    <property type="match status" value="6"/>
</dbReference>
<dbReference type="EMBL" id="JAINDJ010000007">
    <property type="protein sequence ID" value="KAG9442946.1"/>
    <property type="molecule type" value="Genomic_DNA"/>
</dbReference>
<dbReference type="Pfam" id="PF13041">
    <property type="entry name" value="PPR_2"/>
    <property type="match status" value="2"/>
</dbReference>
<name>A0AAV7E526_ARIFI</name>
<feature type="repeat" description="PPR" evidence="3">
    <location>
        <begin position="162"/>
        <end position="192"/>
    </location>
</feature>
<feature type="repeat" description="PPR" evidence="3">
    <location>
        <begin position="231"/>
        <end position="265"/>
    </location>
</feature>
<evidence type="ECO:0008006" key="6">
    <source>
        <dbReference type="Google" id="ProtNLM"/>
    </source>
</evidence>
<sequence>MVPTYRPFVEKSVVQRIEATPIDCFLSPADKLRGVFLQKLIGKAAVESALTAIAVDLTFEVMAEVLNKGNLGGEAMFNFFNWAVKQPEIDKDHRTYNIVLKAVGRRKFFSFMEEILYQMKGEGINPNEETLTIVMDSYVRGRQVRKAIQFFGRLEEFGSNCTTESFNVLLKCLCKRAHVRSANSLYNKMKEKIPIDTETYNIIIWGWSKLGRVSEIERNFEAMVSEGLNPNSLSYGYLIEGLGRAGLVSDAIDVFNRMETVGCVPDVYTFNAMISNFISIGDLDECLQFYKVMIQKNCEPDHTTYTKLINALIKARRIADALEVFDEMLSKGIIPTTGSLTCFIEPLCCFGPPYAAMMLYKKSKKMGCKISRKTYKLLLMRLSRFGKCGMVMKMWEDMQDSGYSSDGEVYEYVVNGFCNIGQLENAMFVMEEALGRGICPSKFIYSKLSNKLLNANKVEMAYKLFLKDKALIGNSSCH</sequence>
<dbReference type="InterPro" id="IPR002885">
    <property type="entry name" value="PPR_rpt"/>
</dbReference>
<feature type="repeat" description="PPR" evidence="3">
    <location>
        <begin position="92"/>
        <end position="126"/>
    </location>
</feature>
<evidence type="ECO:0000256" key="2">
    <source>
        <dbReference type="ARBA" id="ARBA00022737"/>
    </source>
</evidence>
<evidence type="ECO:0000256" key="3">
    <source>
        <dbReference type="PROSITE-ProRule" id="PRU00708"/>
    </source>
</evidence>
<dbReference type="PANTHER" id="PTHR47447">
    <property type="entry name" value="OS03G0856100 PROTEIN"/>
    <property type="match status" value="1"/>
</dbReference>
<evidence type="ECO:0000313" key="5">
    <source>
        <dbReference type="Proteomes" id="UP000825729"/>
    </source>
</evidence>
<feature type="repeat" description="PPR" evidence="3">
    <location>
        <begin position="301"/>
        <end position="335"/>
    </location>
</feature>
<protein>
    <recommendedName>
        <fullName evidence="6">Pentatricopeptide repeat-containing protein</fullName>
    </recommendedName>
</protein>